<organism evidence="2 3">
    <name type="scientific">Ornithinibacillus hominis</name>
    <dbReference type="NCBI Taxonomy" id="2763055"/>
    <lineage>
        <taxon>Bacteria</taxon>
        <taxon>Bacillati</taxon>
        <taxon>Bacillota</taxon>
        <taxon>Bacilli</taxon>
        <taxon>Bacillales</taxon>
        <taxon>Bacillaceae</taxon>
        <taxon>Ornithinibacillus</taxon>
    </lineage>
</organism>
<accession>A0A923RI33</accession>
<dbReference type="Proteomes" id="UP000637359">
    <property type="component" value="Unassembled WGS sequence"/>
</dbReference>
<reference evidence="2" key="1">
    <citation type="submission" date="2020-08" db="EMBL/GenBank/DDBJ databases">
        <title>Genome public.</title>
        <authorList>
            <person name="Liu C."/>
            <person name="Sun Q."/>
        </authorList>
    </citation>
    <scope>NUCLEOTIDE SEQUENCE</scope>
    <source>
        <strain evidence="2">BX22</strain>
    </source>
</reference>
<evidence type="ECO:0000259" key="1">
    <source>
        <dbReference type="Pfam" id="PF07995"/>
    </source>
</evidence>
<dbReference type="InterPro" id="IPR011041">
    <property type="entry name" value="Quinoprot_gluc/sorb_DH_b-prop"/>
</dbReference>
<dbReference type="InterPro" id="IPR012938">
    <property type="entry name" value="Glc/Sorbosone_DH"/>
</dbReference>
<dbReference type="Gene3D" id="2.120.10.30">
    <property type="entry name" value="TolB, C-terminal domain"/>
    <property type="match status" value="1"/>
</dbReference>
<comment type="caution">
    <text evidence="2">The sequence shown here is derived from an EMBL/GenBank/DDBJ whole genome shotgun (WGS) entry which is preliminary data.</text>
</comment>
<sequence>MTPLQWNKILLEEWLTIRIFLSLIMLCILIGCSNPDDSFQQTNPTENDLTYEVVMTNLQEPWEIEMQNNQFFISERNGFIVEIADGDMRRVPVALEKTLSNQPEAGLLGIAIPSEFRDRAFAYYSYADDQAYYQRVVEIKRTKDQWEESKVLIDQIPGGQYHQGGRIQIGPDDKLYITTGDASIPELAQDVASLAGKILRMNLDGSVPSDNPFPNSYIYSYGHRNPQGLAWDSDGNLYATEHGQTAHDEINQIEKGNNYGWPVIEGDEISEGMETPIVHSGEDTWAPSGMSYLDETFYFASLRGEGIRQFNPDTKQVKLVFSDVGRVRDVLATDEGLYAITNNTDGRGNPAEDDDKLLFIPFDMLSELPSE</sequence>
<keyword evidence="3" id="KW-1185">Reference proteome</keyword>
<protein>
    <submittedName>
        <fullName evidence="2">Sorbosone dehydrogenase family protein</fullName>
    </submittedName>
</protein>
<gene>
    <name evidence="2" type="ORF">H8S33_08975</name>
</gene>
<dbReference type="InterPro" id="IPR011042">
    <property type="entry name" value="6-blade_b-propeller_TolB-like"/>
</dbReference>
<dbReference type="AlphaFoldDB" id="A0A923RI33"/>
<dbReference type="PANTHER" id="PTHR19328:SF13">
    <property type="entry name" value="HIPL1 PROTEIN"/>
    <property type="match status" value="1"/>
</dbReference>
<dbReference type="Pfam" id="PF07995">
    <property type="entry name" value="GSDH"/>
    <property type="match status" value="1"/>
</dbReference>
<evidence type="ECO:0000313" key="2">
    <source>
        <dbReference type="EMBL" id="MBC5636949.1"/>
    </source>
</evidence>
<dbReference type="PANTHER" id="PTHR19328">
    <property type="entry name" value="HEDGEHOG-INTERACTING PROTEIN"/>
    <property type="match status" value="1"/>
</dbReference>
<dbReference type="EMBL" id="JACOOL010000005">
    <property type="protein sequence ID" value="MBC5636949.1"/>
    <property type="molecule type" value="Genomic_DNA"/>
</dbReference>
<dbReference type="SUPFAM" id="SSF50952">
    <property type="entry name" value="Soluble quinoprotein glucose dehydrogenase"/>
    <property type="match status" value="1"/>
</dbReference>
<evidence type="ECO:0000313" key="3">
    <source>
        <dbReference type="Proteomes" id="UP000637359"/>
    </source>
</evidence>
<name>A0A923RI33_9BACI</name>
<proteinExistence type="predicted"/>
<feature type="domain" description="Glucose/Sorbosone dehydrogenase" evidence="1">
    <location>
        <begin position="58"/>
        <end position="347"/>
    </location>
</feature>